<dbReference type="AlphaFoldDB" id="A0A1I7WTD4"/>
<keyword evidence="1" id="KW-1185">Reference proteome</keyword>
<reference evidence="2" key="1">
    <citation type="submission" date="2016-11" db="UniProtKB">
        <authorList>
            <consortium name="WormBaseParasite"/>
        </authorList>
    </citation>
    <scope>IDENTIFICATION</scope>
</reference>
<dbReference type="Proteomes" id="UP000095283">
    <property type="component" value="Unplaced"/>
</dbReference>
<evidence type="ECO:0000313" key="2">
    <source>
        <dbReference type="WBParaSite" id="Hba_08427"/>
    </source>
</evidence>
<sequence>MSTDAEGRLYTEIVRMKRELNTLNDVNIMKLFMECELCNATYPKACENLYLRHLKVFHGVMRGKIQADMKRRKPFSCIICSESSKSVDSLNTYAVTIILSCYGYS</sequence>
<accession>A0A1I7WTD4</accession>
<evidence type="ECO:0000313" key="1">
    <source>
        <dbReference type="Proteomes" id="UP000095283"/>
    </source>
</evidence>
<proteinExistence type="predicted"/>
<protein>
    <submittedName>
        <fullName evidence="2">C2H2-type domain-containing protein</fullName>
    </submittedName>
</protein>
<organism evidence="1 2">
    <name type="scientific">Heterorhabditis bacteriophora</name>
    <name type="common">Entomopathogenic nematode worm</name>
    <dbReference type="NCBI Taxonomy" id="37862"/>
    <lineage>
        <taxon>Eukaryota</taxon>
        <taxon>Metazoa</taxon>
        <taxon>Ecdysozoa</taxon>
        <taxon>Nematoda</taxon>
        <taxon>Chromadorea</taxon>
        <taxon>Rhabditida</taxon>
        <taxon>Rhabditina</taxon>
        <taxon>Rhabditomorpha</taxon>
        <taxon>Strongyloidea</taxon>
        <taxon>Heterorhabditidae</taxon>
        <taxon>Heterorhabditis</taxon>
    </lineage>
</organism>
<dbReference type="WBParaSite" id="Hba_08427">
    <property type="protein sequence ID" value="Hba_08427"/>
    <property type="gene ID" value="Hba_08427"/>
</dbReference>
<name>A0A1I7WTD4_HETBA</name>